<evidence type="ECO:0000313" key="3">
    <source>
        <dbReference type="EMBL" id="OLP86943.1"/>
    </source>
</evidence>
<dbReference type="GO" id="GO:0016874">
    <property type="term" value="F:ligase activity"/>
    <property type="evidence" value="ECO:0007669"/>
    <property type="project" value="UniProtKB-KW"/>
</dbReference>
<dbReference type="OrthoDB" id="2357150at2759"/>
<keyword evidence="3" id="KW-0436">Ligase</keyword>
<evidence type="ECO:0000313" key="4">
    <source>
        <dbReference type="Proteomes" id="UP000186817"/>
    </source>
</evidence>
<keyword evidence="4" id="KW-1185">Reference proteome</keyword>
<dbReference type="SMART" id="SM00160">
    <property type="entry name" value="RanBD"/>
    <property type="match status" value="1"/>
</dbReference>
<dbReference type="GO" id="GO:0005096">
    <property type="term" value="F:GTPase activator activity"/>
    <property type="evidence" value="ECO:0007669"/>
    <property type="project" value="TreeGrafter"/>
</dbReference>
<dbReference type="PROSITE" id="PS50196">
    <property type="entry name" value="RANBD1"/>
    <property type="match status" value="1"/>
</dbReference>
<dbReference type="EMBL" id="LSRX01000891">
    <property type="protein sequence ID" value="OLP86943.1"/>
    <property type="molecule type" value="Genomic_DNA"/>
</dbReference>
<gene>
    <name evidence="3" type="primary">RANBP2</name>
    <name evidence="3" type="ORF">AK812_SmicGene31892</name>
</gene>
<protein>
    <submittedName>
        <fullName evidence="3">E3 SUMO-protein ligase RanBP2</fullName>
    </submittedName>
</protein>
<organism evidence="3 4">
    <name type="scientific">Symbiodinium microadriaticum</name>
    <name type="common">Dinoflagellate</name>
    <name type="synonym">Zooxanthella microadriatica</name>
    <dbReference type="NCBI Taxonomy" id="2951"/>
    <lineage>
        <taxon>Eukaryota</taxon>
        <taxon>Sar</taxon>
        <taxon>Alveolata</taxon>
        <taxon>Dinophyceae</taxon>
        <taxon>Suessiales</taxon>
        <taxon>Symbiodiniaceae</taxon>
        <taxon>Symbiodinium</taxon>
    </lineage>
</organism>
<proteinExistence type="predicted"/>
<feature type="compositionally biased region" description="Low complexity" evidence="1">
    <location>
        <begin position="108"/>
        <end position="118"/>
    </location>
</feature>
<dbReference type="InterPro" id="IPR011993">
    <property type="entry name" value="PH-like_dom_sf"/>
</dbReference>
<feature type="region of interest" description="Disordered" evidence="1">
    <location>
        <begin position="279"/>
        <end position="303"/>
    </location>
</feature>
<dbReference type="Proteomes" id="UP000186817">
    <property type="component" value="Unassembled WGS sequence"/>
</dbReference>
<dbReference type="SUPFAM" id="SSF50729">
    <property type="entry name" value="PH domain-like"/>
    <property type="match status" value="1"/>
</dbReference>
<dbReference type="AlphaFoldDB" id="A0A1Q9CVI7"/>
<name>A0A1Q9CVI7_SYMMI</name>
<dbReference type="InterPro" id="IPR045255">
    <property type="entry name" value="RanBP1-like"/>
</dbReference>
<feature type="region of interest" description="Disordered" evidence="1">
    <location>
        <begin position="108"/>
        <end position="130"/>
    </location>
</feature>
<evidence type="ECO:0000256" key="1">
    <source>
        <dbReference type="SAM" id="MobiDB-lite"/>
    </source>
</evidence>
<dbReference type="Pfam" id="PF00638">
    <property type="entry name" value="Ran_BP1"/>
    <property type="match status" value="1"/>
</dbReference>
<accession>A0A1Q9CVI7</accession>
<dbReference type="PANTHER" id="PTHR23138">
    <property type="entry name" value="RAN BINDING PROTEIN"/>
    <property type="match status" value="1"/>
</dbReference>
<dbReference type="GO" id="GO:0005643">
    <property type="term" value="C:nuclear pore"/>
    <property type="evidence" value="ECO:0007669"/>
    <property type="project" value="TreeGrafter"/>
</dbReference>
<feature type="domain" description="RanBD1" evidence="2">
    <location>
        <begin position="148"/>
        <end position="285"/>
    </location>
</feature>
<dbReference type="GO" id="GO:0005737">
    <property type="term" value="C:cytoplasm"/>
    <property type="evidence" value="ECO:0007669"/>
    <property type="project" value="TreeGrafter"/>
</dbReference>
<sequence>MKRSELESLSNAVLRQLVIDATDVLATRAEGAERDEANAASSGGLFTFGLASNSNSTSGSAPAFGGSSIFSGQSASFERALLARSGSKLFGGTGGGLFSLNSSFSPAPGDTDAGAGAAKPVDKVDGDDDDEVDENELVQEEEVLAVKGWTPSMTLEVRDDLETGEELEEELYCQRSKLYRFRDAEWKERGVGDAKLLKHQVNGKIRFLMRQERTGKVVANHFLVDAPPYCQLAKNAGNETTWVWCAMDYSEDSAQMEQFALRFRDAELAEKFAEAFNDAKKQNSGQDQEPPPAQSCHSEQSHVLPRTPWVRGMGRLDIGDLQDWLAGVHGAASHPTSFKQGDVGIHLHIEYDPEKEQVIDAKTYEVPPAKADDSAPPSSEVLQTIEDKAKEVLEENIVCRQKISEVIHALRNAPKLPQDLFGPQQAGMTSVAWLSILPTCRRGRTPQKMATARGFL</sequence>
<comment type="caution">
    <text evidence="3">The sequence shown here is derived from an EMBL/GenBank/DDBJ whole genome shotgun (WGS) entry which is preliminary data.</text>
</comment>
<dbReference type="Gene3D" id="2.30.29.30">
    <property type="entry name" value="Pleckstrin-homology domain (PH domain)/Phosphotyrosine-binding domain (PTB)"/>
    <property type="match status" value="1"/>
</dbReference>
<dbReference type="PANTHER" id="PTHR23138:SF87">
    <property type="entry name" value="E3 SUMO-PROTEIN LIGASE RANBP2"/>
    <property type="match status" value="1"/>
</dbReference>
<evidence type="ECO:0000259" key="2">
    <source>
        <dbReference type="PROSITE" id="PS50196"/>
    </source>
</evidence>
<reference evidence="3 4" key="1">
    <citation type="submission" date="2016-02" db="EMBL/GenBank/DDBJ databases">
        <title>Genome analysis of coral dinoflagellate symbionts highlights evolutionary adaptations to a symbiotic lifestyle.</title>
        <authorList>
            <person name="Aranda M."/>
            <person name="Li Y."/>
            <person name="Liew Y.J."/>
            <person name="Baumgarten S."/>
            <person name="Simakov O."/>
            <person name="Wilson M."/>
            <person name="Piel J."/>
            <person name="Ashoor H."/>
            <person name="Bougouffa S."/>
            <person name="Bajic V.B."/>
            <person name="Ryu T."/>
            <person name="Ravasi T."/>
            <person name="Bayer T."/>
            <person name="Micklem G."/>
            <person name="Kim H."/>
            <person name="Bhak J."/>
            <person name="Lajeunesse T.C."/>
            <person name="Voolstra C.R."/>
        </authorList>
    </citation>
    <scope>NUCLEOTIDE SEQUENCE [LARGE SCALE GENOMIC DNA]</scope>
    <source>
        <strain evidence="3 4">CCMP2467</strain>
    </source>
</reference>
<dbReference type="InterPro" id="IPR000156">
    <property type="entry name" value="Ran_bind_dom"/>
</dbReference>